<dbReference type="EMBL" id="JAQSVD010000004">
    <property type="protein sequence ID" value="MDE1470528.1"/>
    <property type="molecule type" value="Genomic_DNA"/>
</dbReference>
<sequence>MKKKASLLISGITTVAMLAVAVGSFAAWQTLSKTENFTATAQDPTTVSVATTDSQFVDTNILAPSGGDVAWIADGKTVKNELTAKVTPKLEGTAPTGAKLTYTLVGNLDSESDSSNFNTYFDVKLYDSTGVTAVTADEVTSDTTYTVKVTFKDAYKTNDSESWDKAAVDAVKDKPVKVAFEVKATIN</sequence>
<comment type="caution">
    <text evidence="2">The sequence shown here is derived from an EMBL/GenBank/DDBJ whole genome shotgun (WGS) entry which is preliminary data.</text>
</comment>
<keyword evidence="3" id="KW-1185">Reference proteome</keyword>
<protein>
    <recommendedName>
        <fullName evidence="4">SipW-cognate class signal peptide</fullName>
    </recommendedName>
</protein>
<proteinExistence type="predicted"/>
<evidence type="ECO:0008006" key="4">
    <source>
        <dbReference type="Google" id="ProtNLM"/>
    </source>
</evidence>
<gene>
    <name evidence="2" type="ORF">PTZ04_09685</name>
</gene>
<evidence type="ECO:0000313" key="2">
    <source>
        <dbReference type="EMBL" id="MDE1470528.1"/>
    </source>
</evidence>
<organism evidence="2 3">
    <name type="scientific">Eubacterium limosum</name>
    <dbReference type="NCBI Taxonomy" id="1736"/>
    <lineage>
        <taxon>Bacteria</taxon>
        <taxon>Bacillati</taxon>
        <taxon>Bacillota</taxon>
        <taxon>Clostridia</taxon>
        <taxon>Eubacteriales</taxon>
        <taxon>Eubacteriaceae</taxon>
        <taxon>Eubacterium</taxon>
    </lineage>
</organism>
<name>A0ABT5UPA8_EUBLI</name>
<evidence type="ECO:0000313" key="3">
    <source>
        <dbReference type="Proteomes" id="UP001215087"/>
    </source>
</evidence>
<evidence type="ECO:0000256" key="1">
    <source>
        <dbReference type="SAM" id="SignalP"/>
    </source>
</evidence>
<feature type="chain" id="PRO_5047412747" description="SipW-cognate class signal peptide" evidence="1">
    <location>
        <begin position="27"/>
        <end position="187"/>
    </location>
</feature>
<accession>A0ABT5UPA8</accession>
<dbReference type="RefSeq" id="WP_227209016.1">
    <property type="nucleotide sequence ID" value="NZ_JAJCLO010000017.1"/>
</dbReference>
<keyword evidence="1" id="KW-0732">Signal</keyword>
<feature type="signal peptide" evidence="1">
    <location>
        <begin position="1"/>
        <end position="26"/>
    </location>
</feature>
<reference evidence="2 3" key="1">
    <citation type="submission" date="2023-02" db="EMBL/GenBank/DDBJ databases">
        <title>Comparative genome analysis of Eubacterium limosum species.</title>
        <authorList>
            <person name="Bak J.E."/>
        </authorList>
    </citation>
    <scope>NUCLEOTIDE SEQUENCE [LARGE SCALE GENOMIC DNA]</scope>
    <source>
        <strain evidence="2 3">KGMB01548</strain>
    </source>
</reference>
<dbReference type="Proteomes" id="UP001215087">
    <property type="component" value="Unassembled WGS sequence"/>
</dbReference>